<dbReference type="InterPro" id="IPR012340">
    <property type="entry name" value="NA-bd_OB-fold"/>
</dbReference>
<sequence length="119" mass="13516">MPDYRLDQEKCEDFLLNFEPKGTYSTSPKYADQLQQIANRTSRVLEIDLNDVLAYQNDDELVSLILGNTKRYVDVFSSAADAVMPLPTITVRSSDVFDVISEQREEAHRDLEGEGRKVG</sequence>
<protein>
    <submittedName>
        <fullName evidence="2">Mcm complex subunit mcm7</fullName>
    </submittedName>
</protein>
<organism evidence="2">
    <name type="scientific">Tetraselmis sp. GSL018</name>
    <dbReference type="NCBI Taxonomy" id="582737"/>
    <lineage>
        <taxon>Eukaryota</taxon>
        <taxon>Viridiplantae</taxon>
        <taxon>Chlorophyta</taxon>
        <taxon>core chlorophytes</taxon>
        <taxon>Chlorodendrophyceae</taxon>
        <taxon>Chlorodendrales</taxon>
        <taxon>Chlorodendraceae</taxon>
        <taxon>Tetraselmis</taxon>
    </lineage>
</organism>
<proteinExistence type="predicted"/>
<dbReference type="Gene3D" id="3.30.1640.10">
    <property type="entry name" value="mini-chromosome maintenance (MCM) complex, chain A, domain 1"/>
    <property type="match status" value="1"/>
</dbReference>
<feature type="non-terminal residue" evidence="2">
    <location>
        <position position="119"/>
    </location>
</feature>
<dbReference type="EMBL" id="GBEZ01016834">
    <property type="protein sequence ID" value="JAC69450.1"/>
    <property type="molecule type" value="Transcribed_RNA"/>
</dbReference>
<reference evidence="2" key="1">
    <citation type="submission" date="2014-05" db="EMBL/GenBank/DDBJ databases">
        <title>The transcriptome of the halophilic microalga Tetraselmis sp. GSL018 isolated from the Great Salt Lake, Utah.</title>
        <authorList>
            <person name="Jinkerson R.E."/>
            <person name="D'Adamo S."/>
            <person name="Posewitz M.C."/>
        </authorList>
    </citation>
    <scope>NUCLEOTIDE SEQUENCE</scope>
    <source>
        <strain evidence="2">GSL018</strain>
    </source>
</reference>
<dbReference type="InterPro" id="IPR027925">
    <property type="entry name" value="MCM_N"/>
</dbReference>
<accession>A0A061RFJ1</accession>
<name>A0A061RFJ1_9CHLO</name>
<feature type="domain" description="MCM N-terminal" evidence="1">
    <location>
        <begin position="8"/>
        <end position="87"/>
    </location>
</feature>
<evidence type="ECO:0000259" key="1">
    <source>
        <dbReference type="Pfam" id="PF14551"/>
    </source>
</evidence>
<dbReference type="AlphaFoldDB" id="A0A061RFJ1"/>
<evidence type="ECO:0000313" key="2">
    <source>
        <dbReference type="EMBL" id="JAC69450.1"/>
    </source>
</evidence>
<dbReference type="SUPFAM" id="SSF50249">
    <property type="entry name" value="Nucleic acid-binding proteins"/>
    <property type="match status" value="1"/>
</dbReference>
<dbReference type="Pfam" id="PF14551">
    <property type="entry name" value="MCM_N"/>
    <property type="match status" value="1"/>
</dbReference>
<gene>
    <name evidence="2" type="ORF">TSPGSL018_6342</name>
</gene>